<reference evidence="3" key="2">
    <citation type="submission" date="2021-04" db="EMBL/GenBank/DDBJ databases">
        <authorList>
            <person name="Gilroy R."/>
        </authorList>
    </citation>
    <scope>NUCLEOTIDE SEQUENCE</scope>
    <source>
        <strain evidence="3">4376</strain>
    </source>
</reference>
<dbReference type="InterPro" id="IPR018567">
    <property type="entry name" value="DUF2020"/>
</dbReference>
<dbReference type="InterPro" id="IPR016123">
    <property type="entry name" value="Mog1/PsbP_a/b/a-sand"/>
</dbReference>
<reference evidence="3" key="1">
    <citation type="journal article" date="2021" name="PeerJ">
        <title>Extensive microbial diversity within the chicken gut microbiome revealed by metagenomics and culture.</title>
        <authorList>
            <person name="Gilroy R."/>
            <person name="Ravi A."/>
            <person name="Getino M."/>
            <person name="Pursley I."/>
            <person name="Horton D.L."/>
            <person name="Alikhan N.F."/>
            <person name="Baker D."/>
            <person name="Gharbi K."/>
            <person name="Hall N."/>
            <person name="Watson M."/>
            <person name="Adriaenssens E.M."/>
            <person name="Foster-Nyarko E."/>
            <person name="Jarju S."/>
            <person name="Secka A."/>
            <person name="Antonio M."/>
            <person name="Oren A."/>
            <person name="Chaudhuri R.R."/>
            <person name="La Ragione R."/>
            <person name="Hildebrand F."/>
            <person name="Pallen M.J."/>
        </authorList>
    </citation>
    <scope>NUCLEOTIDE SEQUENCE</scope>
    <source>
        <strain evidence="3">4376</strain>
    </source>
</reference>
<name>A0A9D1UQR1_9CORY</name>
<protein>
    <submittedName>
        <fullName evidence="3">DUF2020 domain-containing protein</fullName>
    </submittedName>
</protein>
<feature type="region of interest" description="Disordered" evidence="1">
    <location>
        <begin position="1"/>
        <end position="45"/>
    </location>
</feature>
<organism evidence="3 4">
    <name type="scientific">Candidatus Corynebacterium gallistercoris</name>
    <dbReference type="NCBI Taxonomy" id="2838530"/>
    <lineage>
        <taxon>Bacteria</taxon>
        <taxon>Bacillati</taxon>
        <taxon>Actinomycetota</taxon>
        <taxon>Actinomycetes</taxon>
        <taxon>Mycobacteriales</taxon>
        <taxon>Corynebacteriaceae</taxon>
        <taxon>Corynebacterium</taxon>
    </lineage>
</organism>
<dbReference type="Pfam" id="PF09449">
    <property type="entry name" value="DUF2020"/>
    <property type="match status" value="1"/>
</dbReference>
<feature type="compositionally biased region" description="Low complexity" evidence="1">
    <location>
        <begin position="18"/>
        <end position="30"/>
    </location>
</feature>
<dbReference type="SUPFAM" id="SSF55724">
    <property type="entry name" value="Mog1p/PsbP-like"/>
    <property type="match status" value="1"/>
</dbReference>
<accession>A0A9D1UQR1</accession>
<dbReference type="EMBL" id="DXFZ01000085">
    <property type="protein sequence ID" value="HIW96178.1"/>
    <property type="molecule type" value="Genomic_DNA"/>
</dbReference>
<evidence type="ECO:0000256" key="1">
    <source>
        <dbReference type="SAM" id="MobiDB-lite"/>
    </source>
</evidence>
<evidence type="ECO:0000313" key="4">
    <source>
        <dbReference type="Proteomes" id="UP000824189"/>
    </source>
</evidence>
<feature type="domain" description="DUF2020" evidence="2">
    <location>
        <begin position="52"/>
        <end position="191"/>
    </location>
</feature>
<evidence type="ECO:0000313" key="3">
    <source>
        <dbReference type="EMBL" id="HIW96178.1"/>
    </source>
</evidence>
<dbReference type="AlphaFoldDB" id="A0A9D1UQR1"/>
<dbReference type="Gene3D" id="3.40.1000.10">
    <property type="entry name" value="Mog1/PsbP, alpha/beta/alpha sandwich"/>
    <property type="match status" value="1"/>
</dbReference>
<dbReference type="Proteomes" id="UP000824189">
    <property type="component" value="Unassembled WGS sequence"/>
</dbReference>
<comment type="caution">
    <text evidence="3">The sequence shown here is derived from an EMBL/GenBank/DDBJ whole genome shotgun (WGS) entry which is preliminary data.</text>
</comment>
<evidence type="ECO:0000259" key="2">
    <source>
        <dbReference type="Pfam" id="PF09449"/>
    </source>
</evidence>
<sequence length="191" mass="20051">MALAGCSALDTLTGDSSPDTPATAAGDGAANPYTEQIAEPVRGTELPVEEAAVPAPPGTPEGTQACPYIDSVWLENTTGQKFTGVGLDERFDPPACVFWSFEDVPQATVLVRKMTNNADAVAVVDSHAPIDATLKAQDPQGWSGGRRGGDETSGALYAVWKDEKAVVVHTNQDQSIKAQQIAEETIRNLGL</sequence>
<proteinExistence type="predicted"/>
<gene>
    <name evidence="3" type="ORF">H9867_06825</name>
</gene>